<dbReference type="Gene3D" id="3.90.650.10">
    <property type="entry name" value="PurM-like C-terminal domain"/>
    <property type="match status" value="1"/>
</dbReference>
<dbReference type="Pfam" id="PF02769">
    <property type="entry name" value="AIRS_C"/>
    <property type="match status" value="1"/>
</dbReference>
<comment type="pathway">
    <text evidence="2 15">Purine metabolism; IMP biosynthesis via de novo pathway; 5-amino-1-(5-phospho-D-ribosyl)imidazole from N(2)-formyl-N(1)-(5-phospho-D-ribosyl)glycinamide: step 2/2.</text>
</comment>
<evidence type="ECO:0000256" key="9">
    <source>
        <dbReference type="ARBA" id="ARBA00022755"/>
    </source>
</evidence>
<keyword evidence="10 15" id="KW-0067">ATP-binding</keyword>
<reference evidence="18 19" key="1">
    <citation type="submission" date="2015-12" db="EMBL/GenBank/DDBJ databases">
        <title>Draft genome sequnece of Fervidicola ferrireducens strain Y170.</title>
        <authorList>
            <person name="Patel B.K."/>
        </authorList>
    </citation>
    <scope>NUCLEOTIDE SEQUENCE [LARGE SCALE GENOMIC DNA]</scope>
    <source>
        <strain evidence="18 19">Y170</strain>
    </source>
</reference>
<feature type="domain" description="PurM-like N-terminal" evidence="16">
    <location>
        <begin position="59"/>
        <end position="163"/>
    </location>
</feature>
<evidence type="ECO:0000256" key="11">
    <source>
        <dbReference type="ARBA" id="ARBA00031908"/>
    </source>
</evidence>
<evidence type="ECO:0000259" key="17">
    <source>
        <dbReference type="Pfam" id="PF02769"/>
    </source>
</evidence>
<dbReference type="FunFam" id="3.30.1330.10:FF:000001">
    <property type="entry name" value="Phosphoribosylformylglycinamidine cyclo-ligase"/>
    <property type="match status" value="1"/>
</dbReference>
<dbReference type="InterPro" id="IPR036921">
    <property type="entry name" value="PurM-like_N_sf"/>
</dbReference>
<dbReference type="Proteomes" id="UP000070427">
    <property type="component" value="Unassembled WGS sequence"/>
</dbReference>
<comment type="catalytic activity">
    <reaction evidence="14 15">
        <text>2-formamido-N(1)-(5-O-phospho-beta-D-ribosyl)acetamidine + ATP = 5-amino-1-(5-phospho-beta-D-ribosyl)imidazole + ADP + phosphate + H(+)</text>
        <dbReference type="Rhea" id="RHEA:23032"/>
        <dbReference type="ChEBI" id="CHEBI:15378"/>
        <dbReference type="ChEBI" id="CHEBI:30616"/>
        <dbReference type="ChEBI" id="CHEBI:43474"/>
        <dbReference type="ChEBI" id="CHEBI:137981"/>
        <dbReference type="ChEBI" id="CHEBI:147287"/>
        <dbReference type="ChEBI" id="CHEBI:456216"/>
        <dbReference type="EC" id="6.3.3.1"/>
    </reaction>
</comment>
<evidence type="ECO:0000256" key="3">
    <source>
        <dbReference type="ARBA" id="ARBA00010280"/>
    </source>
</evidence>
<dbReference type="EMBL" id="LOED01000001">
    <property type="protein sequence ID" value="KXG78712.1"/>
    <property type="molecule type" value="Genomic_DNA"/>
</dbReference>
<evidence type="ECO:0000256" key="8">
    <source>
        <dbReference type="ARBA" id="ARBA00022741"/>
    </source>
</evidence>
<dbReference type="EC" id="6.3.3.1" evidence="4 15"/>
<gene>
    <name evidence="15 18" type="primary">purM</name>
    <name evidence="18" type="ORF">AN618_00500</name>
</gene>
<accession>A0A140LDT7</accession>
<dbReference type="GO" id="GO:0005829">
    <property type="term" value="C:cytosol"/>
    <property type="evidence" value="ECO:0007669"/>
    <property type="project" value="TreeGrafter"/>
</dbReference>
<evidence type="ECO:0000256" key="6">
    <source>
        <dbReference type="ARBA" id="ARBA00022490"/>
    </source>
</evidence>
<dbReference type="SUPFAM" id="SSF56042">
    <property type="entry name" value="PurM C-terminal domain-like"/>
    <property type="match status" value="1"/>
</dbReference>
<evidence type="ECO:0000256" key="14">
    <source>
        <dbReference type="ARBA" id="ARBA00049057"/>
    </source>
</evidence>
<dbReference type="GO" id="GO:0006189">
    <property type="term" value="P:'de novo' IMP biosynthetic process"/>
    <property type="evidence" value="ECO:0007669"/>
    <property type="project" value="UniProtKB-UniRule"/>
</dbReference>
<evidence type="ECO:0000256" key="15">
    <source>
        <dbReference type="HAMAP-Rule" id="MF_00741"/>
    </source>
</evidence>
<dbReference type="PATRIC" id="fig|520764.3.peg.54"/>
<evidence type="ECO:0000256" key="13">
    <source>
        <dbReference type="ARBA" id="ARBA00033093"/>
    </source>
</evidence>
<evidence type="ECO:0000313" key="18">
    <source>
        <dbReference type="EMBL" id="KXG78712.1"/>
    </source>
</evidence>
<evidence type="ECO:0000256" key="7">
    <source>
        <dbReference type="ARBA" id="ARBA00022598"/>
    </source>
</evidence>
<dbReference type="InterPro" id="IPR016188">
    <property type="entry name" value="PurM-like_N"/>
</dbReference>
<feature type="domain" description="PurM-like C-terminal" evidence="17">
    <location>
        <begin position="175"/>
        <end position="342"/>
    </location>
</feature>
<dbReference type="PANTHER" id="PTHR10520">
    <property type="entry name" value="TRIFUNCTIONAL PURINE BIOSYNTHETIC PROTEIN ADENOSINE-3-RELATED"/>
    <property type="match status" value="1"/>
</dbReference>
<dbReference type="Gene3D" id="3.30.1330.10">
    <property type="entry name" value="PurM-like, N-terminal domain"/>
    <property type="match status" value="1"/>
</dbReference>
<dbReference type="PANTHER" id="PTHR10520:SF12">
    <property type="entry name" value="TRIFUNCTIONAL PURINE BIOSYNTHETIC PROTEIN ADENOSINE-3"/>
    <property type="match status" value="1"/>
</dbReference>
<evidence type="ECO:0000313" key="19">
    <source>
        <dbReference type="Proteomes" id="UP000070427"/>
    </source>
</evidence>
<dbReference type="InParanoid" id="A0A140LDT7"/>
<keyword evidence="7 15" id="KW-0436">Ligase</keyword>
<organism evidence="18 19">
    <name type="scientific">Fervidicola ferrireducens</name>
    <dbReference type="NCBI Taxonomy" id="520764"/>
    <lineage>
        <taxon>Bacteria</taxon>
        <taxon>Bacillati</taxon>
        <taxon>Bacillota</taxon>
        <taxon>Clostridia</taxon>
        <taxon>Thermosediminibacterales</taxon>
        <taxon>Thermosediminibacteraceae</taxon>
        <taxon>Fervidicola</taxon>
    </lineage>
</organism>
<keyword evidence="19" id="KW-1185">Reference proteome</keyword>
<dbReference type="NCBIfam" id="TIGR00878">
    <property type="entry name" value="purM"/>
    <property type="match status" value="1"/>
</dbReference>
<dbReference type="InterPro" id="IPR004733">
    <property type="entry name" value="PurM_cligase"/>
</dbReference>
<comment type="similarity">
    <text evidence="3 15">Belongs to the AIR synthase family.</text>
</comment>
<evidence type="ECO:0000256" key="5">
    <source>
        <dbReference type="ARBA" id="ARBA00020367"/>
    </source>
</evidence>
<dbReference type="AlphaFoldDB" id="A0A140LDT7"/>
<keyword evidence="8 15" id="KW-0547">Nucleotide-binding</keyword>
<evidence type="ECO:0000256" key="4">
    <source>
        <dbReference type="ARBA" id="ARBA00013047"/>
    </source>
</evidence>
<dbReference type="SUPFAM" id="SSF55326">
    <property type="entry name" value="PurM N-terminal domain-like"/>
    <property type="match status" value="1"/>
</dbReference>
<dbReference type="HAMAP" id="MF_00741">
    <property type="entry name" value="AIRS"/>
    <property type="match status" value="1"/>
</dbReference>
<dbReference type="FunFam" id="3.90.650.10:FF:000011">
    <property type="entry name" value="Phosphoribosylformylglycinamidine cyclo-ligase"/>
    <property type="match status" value="1"/>
</dbReference>
<sequence length="345" mass="37574">MKEKITYRDAGVDVDAGNRAVELMKSHVRSTYRKGVLGDIGGFGGFFELDLKNYTHPVLVSGADGVGTKLKIAFMMDKHDTVGIDCVAMCVNDIAVHGAEPLFFLDYIATGRIVPEKIEEIVKGVAKGCKMANCALVGGETAEMPGFYEESEYDLAGFAVGIVDKDKIVDGSKIKEGDVVIGLSSSGLHSNGYSLARKIFFEIGKLSVESYVEEFGKTLGEELLTPTCIYVGAVKKLLSLRIHGMAHITGGGFFENLPRILPQGLEFRIYEGSWDIPPVFSMLQRMGNVDDREMYRTFNMGIGFAIVIPEEEADEALKLSKALGFKAWIIGKVVKGEGGVVFCRP</sequence>
<evidence type="ECO:0000256" key="12">
    <source>
        <dbReference type="ARBA" id="ARBA00032931"/>
    </source>
</evidence>
<dbReference type="GO" id="GO:0004637">
    <property type="term" value="F:phosphoribosylamine-glycine ligase activity"/>
    <property type="evidence" value="ECO:0007669"/>
    <property type="project" value="TreeGrafter"/>
</dbReference>
<dbReference type="InterPro" id="IPR036676">
    <property type="entry name" value="PurM-like_C_sf"/>
</dbReference>
<proteinExistence type="inferred from homology"/>
<name>A0A140LDT7_9FIRM</name>
<dbReference type="Pfam" id="PF00586">
    <property type="entry name" value="AIRS"/>
    <property type="match status" value="1"/>
</dbReference>
<dbReference type="InterPro" id="IPR010918">
    <property type="entry name" value="PurM-like_C_dom"/>
</dbReference>
<comment type="subcellular location">
    <subcellularLocation>
        <location evidence="1 15">Cytoplasm</location>
    </subcellularLocation>
</comment>
<evidence type="ECO:0000259" key="16">
    <source>
        <dbReference type="Pfam" id="PF00586"/>
    </source>
</evidence>
<dbReference type="CDD" id="cd02196">
    <property type="entry name" value="PurM"/>
    <property type="match status" value="1"/>
</dbReference>
<protein>
    <recommendedName>
        <fullName evidence="5 15">Phosphoribosylformylglycinamidine cyclo-ligase</fullName>
        <ecNumber evidence="4 15">6.3.3.1</ecNumber>
    </recommendedName>
    <alternativeName>
        <fullName evidence="12 15">AIR synthase</fullName>
    </alternativeName>
    <alternativeName>
        <fullName evidence="13 15">AIRS</fullName>
    </alternativeName>
    <alternativeName>
        <fullName evidence="11 15">Phosphoribosyl-aminoimidazole synthetase</fullName>
    </alternativeName>
</protein>
<dbReference type="GO" id="GO:0046084">
    <property type="term" value="P:adenine biosynthetic process"/>
    <property type="evidence" value="ECO:0007669"/>
    <property type="project" value="TreeGrafter"/>
</dbReference>
<dbReference type="GO" id="GO:0004641">
    <property type="term" value="F:phosphoribosylformylglycinamidine cyclo-ligase activity"/>
    <property type="evidence" value="ECO:0007669"/>
    <property type="project" value="UniProtKB-UniRule"/>
</dbReference>
<evidence type="ECO:0000256" key="1">
    <source>
        <dbReference type="ARBA" id="ARBA00004496"/>
    </source>
</evidence>
<keyword evidence="6 15" id="KW-0963">Cytoplasm</keyword>
<dbReference type="UniPathway" id="UPA00074">
    <property type="reaction ID" value="UER00129"/>
</dbReference>
<comment type="caution">
    <text evidence="18">The sequence shown here is derived from an EMBL/GenBank/DDBJ whole genome shotgun (WGS) entry which is preliminary data.</text>
</comment>
<keyword evidence="9 15" id="KW-0658">Purine biosynthesis</keyword>
<dbReference type="GO" id="GO:0005524">
    <property type="term" value="F:ATP binding"/>
    <property type="evidence" value="ECO:0007669"/>
    <property type="project" value="UniProtKB-KW"/>
</dbReference>
<dbReference type="STRING" id="520764.AN618_00500"/>
<evidence type="ECO:0000256" key="10">
    <source>
        <dbReference type="ARBA" id="ARBA00022840"/>
    </source>
</evidence>
<dbReference type="FunCoup" id="A0A140LDT7">
    <property type="interactions" value="390"/>
</dbReference>
<evidence type="ECO:0000256" key="2">
    <source>
        <dbReference type="ARBA" id="ARBA00004686"/>
    </source>
</evidence>